<dbReference type="GO" id="GO:0009318">
    <property type="term" value="C:exodeoxyribonuclease VII complex"/>
    <property type="evidence" value="ECO:0007669"/>
    <property type="project" value="UniProtKB-UniRule"/>
</dbReference>
<dbReference type="GO" id="GO:0008855">
    <property type="term" value="F:exodeoxyribonuclease VII activity"/>
    <property type="evidence" value="ECO:0007669"/>
    <property type="project" value="UniProtKB-UniRule"/>
</dbReference>
<dbReference type="InterPro" id="IPR025824">
    <property type="entry name" value="OB-fold_nuc-bd_dom"/>
</dbReference>
<keyword evidence="10" id="KW-1185">Reference proteome</keyword>
<dbReference type="PANTHER" id="PTHR30008">
    <property type="entry name" value="EXODEOXYRIBONUCLEASE 7 LARGE SUBUNIT"/>
    <property type="match status" value="1"/>
</dbReference>
<evidence type="ECO:0000259" key="7">
    <source>
        <dbReference type="Pfam" id="PF02601"/>
    </source>
</evidence>
<evidence type="ECO:0000259" key="8">
    <source>
        <dbReference type="Pfam" id="PF13742"/>
    </source>
</evidence>
<dbReference type="InterPro" id="IPR020579">
    <property type="entry name" value="Exonuc_VII_lsu_C"/>
</dbReference>
<evidence type="ECO:0000256" key="4">
    <source>
        <dbReference type="ARBA" id="ARBA00022839"/>
    </source>
</evidence>
<dbReference type="EC" id="3.1.11.6" evidence="5"/>
<dbReference type="GO" id="GO:0003676">
    <property type="term" value="F:nucleic acid binding"/>
    <property type="evidence" value="ECO:0007669"/>
    <property type="project" value="InterPro"/>
</dbReference>
<comment type="subcellular location">
    <subcellularLocation>
        <location evidence="5 6">Cytoplasm</location>
    </subcellularLocation>
</comment>
<evidence type="ECO:0000313" key="10">
    <source>
        <dbReference type="Proteomes" id="UP000198601"/>
    </source>
</evidence>
<evidence type="ECO:0000256" key="3">
    <source>
        <dbReference type="ARBA" id="ARBA00022801"/>
    </source>
</evidence>
<accession>A0A1G4P4Y9</accession>
<dbReference type="GO" id="GO:0006308">
    <property type="term" value="P:DNA catabolic process"/>
    <property type="evidence" value="ECO:0007669"/>
    <property type="project" value="UniProtKB-UniRule"/>
</dbReference>
<sequence length="476" mass="54074">MCGFGNQLAVTGVVMKEKQILSIKELNRYIKMLLEGTDRLQDVWVRGEISNFTHHSSGHMYFTLKDADSRLKSIMFASYNQRLPFLPREGTKVIACGNISVYERDGQYQFYVTQMQPDGIGSLYLAFEQLKKKLESEGLFAPAIKKPIPRFPRAIGVITSPTGAAVRDIIITLQRRHPTVPILLYPALVQGKQAAPSIVRAIEEMNARNEVDVLIVGRGGGSLEELWAFNEEAVARAIFASSLPIISAVGHETDFTIADFVADLRAPTPTAAAELAVPHHLELKQQLGYLSQQLYGGLTQQLERSKERLKRLQRSPYLTNPRRQLLLQPAERLDRMREQLGYKMRGRLTKSHERLMKADRQLASFNPKEQVVYSRKRLDSSARLLRQTMQAVLRRKQQELVSSIRQLDALSPLKIMQRGYSLVYDEKEKQLVKSIQQVQIGDILKLRLMDGRIDCHVWSMEEKTEEKSDVKSGSDA</sequence>
<evidence type="ECO:0000256" key="1">
    <source>
        <dbReference type="ARBA" id="ARBA00022490"/>
    </source>
</evidence>
<gene>
    <name evidence="5" type="primary">xseA</name>
    <name evidence="9" type="ORF">SAMN04487970_100152</name>
</gene>
<name>A0A1G4P4Y9_9BACL</name>
<protein>
    <recommendedName>
        <fullName evidence="5">Exodeoxyribonuclease 7 large subunit</fullName>
        <ecNumber evidence="5">3.1.11.6</ecNumber>
    </recommendedName>
    <alternativeName>
        <fullName evidence="5">Exodeoxyribonuclease VII large subunit</fullName>
        <shortName evidence="5">Exonuclease VII large subunit</shortName>
    </alternativeName>
</protein>
<comment type="function">
    <text evidence="5">Bidirectionally degrades single-stranded DNA into large acid-insoluble oligonucleotides, which are then degraded further into small acid-soluble oligonucleotides.</text>
</comment>
<evidence type="ECO:0000313" key="9">
    <source>
        <dbReference type="EMBL" id="SCW27191.1"/>
    </source>
</evidence>
<dbReference type="Proteomes" id="UP000198601">
    <property type="component" value="Unassembled WGS sequence"/>
</dbReference>
<dbReference type="GO" id="GO:0005737">
    <property type="term" value="C:cytoplasm"/>
    <property type="evidence" value="ECO:0007669"/>
    <property type="project" value="UniProtKB-SubCell"/>
</dbReference>
<keyword evidence="4 5" id="KW-0269">Exonuclease</keyword>
<feature type="domain" description="Exonuclease VII large subunit C-terminal" evidence="7">
    <location>
        <begin position="139"/>
        <end position="455"/>
    </location>
</feature>
<dbReference type="Pfam" id="PF13742">
    <property type="entry name" value="tRNA_anti_2"/>
    <property type="match status" value="1"/>
</dbReference>
<dbReference type="CDD" id="cd04489">
    <property type="entry name" value="ExoVII_LU_OBF"/>
    <property type="match status" value="1"/>
</dbReference>
<evidence type="ECO:0000256" key="5">
    <source>
        <dbReference type="HAMAP-Rule" id="MF_00378"/>
    </source>
</evidence>
<dbReference type="NCBIfam" id="TIGR00237">
    <property type="entry name" value="xseA"/>
    <property type="match status" value="1"/>
</dbReference>
<keyword evidence="1 5" id="KW-0963">Cytoplasm</keyword>
<proteinExistence type="inferred from homology"/>
<dbReference type="AlphaFoldDB" id="A0A1G4P4Y9"/>
<comment type="similarity">
    <text evidence="5 6">Belongs to the XseA family.</text>
</comment>
<evidence type="ECO:0000256" key="6">
    <source>
        <dbReference type="RuleBase" id="RU004355"/>
    </source>
</evidence>
<organism evidence="9 10">
    <name type="scientific">Paenibacillus tianmuensis</name>
    <dbReference type="NCBI Taxonomy" id="624147"/>
    <lineage>
        <taxon>Bacteria</taxon>
        <taxon>Bacillati</taxon>
        <taxon>Bacillota</taxon>
        <taxon>Bacilli</taxon>
        <taxon>Bacillales</taxon>
        <taxon>Paenibacillaceae</taxon>
        <taxon>Paenibacillus</taxon>
    </lineage>
</organism>
<dbReference type="STRING" id="624147.SAMN04487970_100152"/>
<dbReference type="PANTHER" id="PTHR30008:SF0">
    <property type="entry name" value="EXODEOXYRIBONUCLEASE 7 LARGE SUBUNIT"/>
    <property type="match status" value="1"/>
</dbReference>
<dbReference type="EMBL" id="FMTT01000001">
    <property type="protein sequence ID" value="SCW27191.1"/>
    <property type="molecule type" value="Genomic_DNA"/>
</dbReference>
<keyword evidence="3 5" id="KW-0378">Hydrolase</keyword>
<evidence type="ECO:0000256" key="2">
    <source>
        <dbReference type="ARBA" id="ARBA00022722"/>
    </source>
</evidence>
<dbReference type="InterPro" id="IPR003753">
    <property type="entry name" value="Exonuc_VII_L"/>
</dbReference>
<dbReference type="HAMAP" id="MF_00378">
    <property type="entry name" value="Exonuc_7_L"/>
    <property type="match status" value="1"/>
</dbReference>
<comment type="subunit">
    <text evidence="5">Heterooligomer composed of large and small subunits.</text>
</comment>
<feature type="domain" description="OB-fold nucleic acid binding" evidence="8">
    <location>
        <begin position="21"/>
        <end position="116"/>
    </location>
</feature>
<dbReference type="Pfam" id="PF02601">
    <property type="entry name" value="Exonuc_VII_L"/>
    <property type="match status" value="1"/>
</dbReference>
<keyword evidence="2 5" id="KW-0540">Nuclease</keyword>
<comment type="catalytic activity">
    <reaction evidence="5 6">
        <text>Exonucleolytic cleavage in either 5'- to 3'- or 3'- to 5'-direction to yield nucleoside 5'-phosphates.</text>
        <dbReference type="EC" id="3.1.11.6"/>
    </reaction>
</comment>
<reference evidence="10" key="1">
    <citation type="submission" date="2016-10" db="EMBL/GenBank/DDBJ databases">
        <authorList>
            <person name="Varghese N."/>
            <person name="Submissions S."/>
        </authorList>
    </citation>
    <scope>NUCLEOTIDE SEQUENCE [LARGE SCALE GENOMIC DNA]</scope>
    <source>
        <strain evidence="10">CGMCC 1.8946</strain>
    </source>
</reference>